<evidence type="ECO:0000256" key="3">
    <source>
        <dbReference type="ARBA" id="ARBA00022692"/>
    </source>
</evidence>
<feature type="transmembrane region" description="Helical" evidence="6">
    <location>
        <begin position="157"/>
        <end position="177"/>
    </location>
</feature>
<keyword evidence="4 6" id="KW-1133">Transmembrane helix</keyword>
<evidence type="ECO:0000256" key="1">
    <source>
        <dbReference type="ARBA" id="ARBA00004651"/>
    </source>
</evidence>
<feature type="transmembrane region" description="Helical" evidence="6">
    <location>
        <begin position="379"/>
        <end position="399"/>
    </location>
</feature>
<feature type="transmembrane region" description="Helical" evidence="6">
    <location>
        <begin position="103"/>
        <end position="122"/>
    </location>
</feature>
<organism evidence="7 8">
    <name type="scientific">Bacteroides uniformis</name>
    <dbReference type="NCBI Taxonomy" id="820"/>
    <lineage>
        <taxon>Bacteria</taxon>
        <taxon>Pseudomonadati</taxon>
        <taxon>Bacteroidota</taxon>
        <taxon>Bacteroidia</taxon>
        <taxon>Bacteroidales</taxon>
        <taxon>Bacteroidaceae</taxon>
        <taxon>Bacteroides</taxon>
    </lineage>
</organism>
<evidence type="ECO:0000256" key="4">
    <source>
        <dbReference type="ARBA" id="ARBA00022989"/>
    </source>
</evidence>
<dbReference type="RefSeq" id="WP_147393528.1">
    <property type="nucleotide sequence ID" value="NZ_JBCHIT010000001.1"/>
</dbReference>
<proteinExistence type="predicted"/>
<feature type="transmembrane region" description="Helical" evidence="6">
    <location>
        <begin position="284"/>
        <end position="308"/>
    </location>
</feature>
<dbReference type="EMBL" id="WCTL01000006">
    <property type="protein sequence ID" value="KAB4237368.1"/>
    <property type="molecule type" value="Genomic_DNA"/>
</dbReference>
<dbReference type="GO" id="GO:0005886">
    <property type="term" value="C:plasma membrane"/>
    <property type="evidence" value="ECO:0007669"/>
    <property type="project" value="UniProtKB-SubCell"/>
</dbReference>
<feature type="transmembrane region" description="Helical" evidence="6">
    <location>
        <begin position="61"/>
        <end position="83"/>
    </location>
</feature>
<name>A0A7J5HZQ6_BACUN</name>
<evidence type="ECO:0000313" key="8">
    <source>
        <dbReference type="Proteomes" id="UP000462376"/>
    </source>
</evidence>
<evidence type="ECO:0000256" key="2">
    <source>
        <dbReference type="ARBA" id="ARBA00022475"/>
    </source>
</evidence>
<reference evidence="7 8" key="1">
    <citation type="journal article" date="2019" name="Nat. Med.">
        <title>A library of human gut bacterial isolates paired with longitudinal multiomics data enables mechanistic microbiome research.</title>
        <authorList>
            <person name="Poyet M."/>
            <person name="Groussin M."/>
            <person name="Gibbons S.M."/>
            <person name="Avila-Pacheco J."/>
            <person name="Jiang X."/>
            <person name="Kearney S.M."/>
            <person name="Perrotta A.R."/>
            <person name="Berdy B."/>
            <person name="Zhao S."/>
            <person name="Lieberman T.D."/>
            <person name="Swanson P.K."/>
            <person name="Smith M."/>
            <person name="Roesemann S."/>
            <person name="Alexander J.E."/>
            <person name="Rich S.A."/>
            <person name="Livny J."/>
            <person name="Vlamakis H."/>
            <person name="Clish C."/>
            <person name="Bullock K."/>
            <person name="Deik A."/>
            <person name="Scott J."/>
            <person name="Pierce K.A."/>
            <person name="Xavier R.J."/>
            <person name="Alm E.J."/>
        </authorList>
    </citation>
    <scope>NUCLEOTIDE SEQUENCE [LARGE SCALE GENOMIC DNA]</scope>
    <source>
        <strain evidence="7 8">BIOML-A5</strain>
    </source>
</reference>
<comment type="caution">
    <text evidence="7">The sequence shown here is derived from an EMBL/GenBank/DDBJ whole genome shotgun (WGS) entry which is preliminary data.</text>
</comment>
<gene>
    <name evidence="7" type="ORF">GAP47_08800</name>
</gene>
<accession>A0A7J5HZQ6</accession>
<feature type="transmembrane region" description="Helical" evidence="6">
    <location>
        <begin position="129"/>
        <end position="151"/>
    </location>
</feature>
<keyword evidence="3 6" id="KW-0812">Transmembrane</keyword>
<keyword evidence="5 6" id="KW-0472">Membrane</keyword>
<feature type="transmembrane region" description="Helical" evidence="6">
    <location>
        <begin position="15"/>
        <end position="33"/>
    </location>
</feature>
<evidence type="ECO:0000256" key="6">
    <source>
        <dbReference type="SAM" id="Phobius"/>
    </source>
</evidence>
<dbReference type="PANTHER" id="PTHR30250:SF26">
    <property type="entry name" value="PSMA PROTEIN"/>
    <property type="match status" value="1"/>
</dbReference>
<dbReference type="AlphaFoldDB" id="A0A7J5HZQ6"/>
<comment type="subcellular location">
    <subcellularLocation>
        <location evidence="1">Cell membrane</location>
        <topology evidence="1">Multi-pass membrane protein</topology>
    </subcellularLocation>
</comment>
<feature type="transmembrane region" description="Helical" evidence="6">
    <location>
        <begin position="320"/>
        <end position="341"/>
    </location>
</feature>
<feature type="transmembrane region" description="Helical" evidence="6">
    <location>
        <begin position="411"/>
        <end position="430"/>
    </location>
</feature>
<protein>
    <submittedName>
        <fullName evidence="7">Lipopolysaccharide biosynthesis protein</fullName>
    </submittedName>
</protein>
<dbReference type="Proteomes" id="UP000462376">
    <property type="component" value="Unassembled WGS sequence"/>
</dbReference>
<evidence type="ECO:0000313" key="7">
    <source>
        <dbReference type="EMBL" id="KAB4237368.1"/>
    </source>
</evidence>
<dbReference type="InterPro" id="IPR050833">
    <property type="entry name" value="Poly_Biosynth_Transport"/>
</dbReference>
<feature type="transmembrane region" description="Helical" evidence="6">
    <location>
        <begin position="348"/>
        <end position="367"/>
    </location>
</feature>
<dbReference type="PANTHER" id="PTHR30250">
    <property type="entry name" value="PST FAMILY PREDICTED COLANIC ACID TRANSPORTER"/>
    <property type="match status" value="1"/>
</dbReference>
<feature type="transmembrane region" description="Helical" evidence="6">
    <location>
        <begin position="436"/>
        <end position="460"/>
    </location>
</feature>
<keyword evidence="2" id="KW-1003">Cell membrane</keyword>
<evidence type="ECO:0000256" key="5">
    <source>
        <dbReference type="ARBA" id="ARBA00023136"/>
    </source>
</evidence>
<sequence>MPIVLKSLGASDYGLYYVVGGVVTMFSFIGGSLSSGSQRFIAYALGKDDVRLLKQTFDTTLSIYIVFAIISFVVLELAGVWFLNCQMNIPTDKLTAANWVYQFSLLAFVINLIIIPYIATVIAHERMSLFAYLSILECILKLGVAIVLQFILENQLVVYAILIFVVAILVQGIYFLYCRFHFVECRNYRLSWNSKIGMELLTYSGWNVVGSLAIISRQQGLNVLLNLFFGTILNAAHSIAQQINGVLTQFVNNLYMATRPQITKLYAAGDSKEMWNLVFRSAKLAFYLLMLVSIPSVIEMNAILTLWLGSVPQYTTEISILMIISMLIETQVNQIIAAFQAANKIKKYQLYSSTILLLNIPITYLLLKTLDDIPLVPYFVSILLSVLYAGSILWQAKVVIQLDLNRYIKQVIFKLSLVFGIAFFCIYNISTLMAPSFYRIACTYSLSIFLIPLIVWLIGLDHFERSFCIRLVRNKFHL</sequence>